<evidence type="ECO:0000313" key="3">
    <source>
        <dbReference type="Proteomes" id="UP000319486"/>
    </source>
</evidence>
<feature type="chain" id="PRO_5030107322" description="MipA/OmpV family protein" evidence="1">
    <location>
        <begin position="24"/>
        <end position="247"/>
    </location>
</feature>
<dbReference type="EMBL" id="RCZO01000001">
    <property type="protein sequence ID" value="TPG11886.1"/>
    <property type="molecule type" value="Genomic_DNA"/>
</dbReference>
<reference evidence="2 3" key="1">
    <citation type="journal article" date="2019" name="Environ. Microbiol.">
        <title>Species interactions and distinct microbial communities in high Arctic permafrost affected cryosols are associated with the CH4 and CO2 gas fluxes.</title>
        <authorList>
            <person name="Altshuler I."/>
            <person name="Hamel J."/>
            <person name="Turney S."/>
            <person name="Magnuson E."/>
            <person name="Levesque R."/>
            <person name="Greer C."/>
            <person name="Whyte L.G."/>
        </authorList>
    </citation>
    <scope>NUCLEOTIDE SEQUENCE [LARGE SCALE GENOMIC DNA]</scope>
    <source>
        <strain evidence="2 3">S13Y</strain>
    </source>
</reference>
<comment type="caution">
    <text evidence="2">The sequence shown here is derived from an EMBL/GenBank/DDBJ whole genome shotgun (WGS) entry which is preliminary data.</text>
</comment>
<protein>
    <recommendedName>
        <fullName evidence="4">MipA/OmpV family protein</fullName>
    </recommendedName>
</protein>
<dbReference type="Proteomes" id="UP000319486">
    <property type="component" value="Unassembled WGS sequence"/>
</dbReference>
<organism evidence="2 3">
    <name type="scientific">Rhodanobacter glycinis</name>
    <dbReference type="NCBI Taxonomy" id="582702"/>
    <lineage>
        <taxon>Bacteria</taxon>
        <taxon>Pseudomonadati</taxon>
        <taxon>Pseudomonadota</taxon>
        <taxon>Gammaproteobacteria</taxon>
        <taxon>Lysobacterales</taxon>
        <taxon>Rhodanobacteraceae</taxon>
        <taxon>Rhodanobacter</taxon>
    </lineage>
</organism>
<keyword evidence="1" id="KW-0732">Signal</keyword>
<keyword evidence="3" id="KW-1185">Reference proteome</keyword>
<evidence type="ECO:0008006" key="4">
    <source>
        <dbReference type="Google" id="ProtNLM"/>
    </source>
</evidence>
<evidence type="ECO:0000313" key="2">
    <source>
        <dbReference type="EMBL" id="TPG11886.1"/>
    </source>
</evidence>
<sequence>MTRTALGFTLWAVGICLSPALRAQSTTFNGTVALSSQLVDRGQAITGNTPIVQGAASLTFPAGWSVGLSGAAVVRSPSRLAEALVQASRHWSLSDDWQMQASLLYYRYSTGNRSGTSDRTEAGLNWTYRDVLTLGVSAIYVLGAEGHRPRGAADLSLHWPLAEHFSVSAGAGVAQSLAAPYRPYRYAHSRPYRHDSTGLSRYGHVGLLWASGSWRIELDRIMADPATRRQSGYLGASPWVATISRSF</sequence>
<accession>A0A502CJD2</accession>
<dbReference type="OrthoDB" id="6006588at2"/>
<gene>
    <name evidence="2" type="ORF">EAH88_02285</name>
</gene>
<evidence type="ECO:0000256" key="1">
    <source>
        <dbReference type="SAM" id="SignalP"/>
    </source>
</evidence>
<dbReference type="AlphaFoldDB" id="A0A502CJD2"/>
<feature type="signal peptide" evidence="1">
    <location>
        <begin position="1"/>
        <end position="23"/>
    </location>
</feature>
<proteinExistence type="predicted"/>
<name>A0A502CJD2_9GAMM</name>